<dbReference type="InterPro" id="IPR003779">
    <property type="entry name" value="CMD-like"/>
</dbReference>
<evidence type="ECO:0000259" key="1">
    <source>
        <dbReference type="Pfam" id="PF02627"/>
    </source>
</evidence>
<dbReference type="Gene3D" id="1.20.1290.10">
    <property type="entry name" value="AhpD-like"/>
    <property type="match status" value="1"/>
</dbReference>
<proteinExistence type="predicted"/>
<comment type="caution">
    <text evidence="2">The sequence shown here is derived from an EMBL/GenBank/DDBJ whole genome shotgun (WGS) entry which is preliminary data.</text>
</comment>
<gene>
    <name evidence="2" type="ORF">HEQ75_23730</name>
</gene>
<dbReference type="Pfam" id="PF02627">
    <property type="entry name" value="CMD"/>
    <property type="match status" value="1"/>
</dbReference>
<accession>A0ABX1E9I4</accession>
<name>A0ABX1E9I4_9PROT</name>
<dbReference type="InterPro" id="IPR029032">
    <property type="entry name" value="AhpD-like"/>
</dbReference>
<sequence>MSGSSAFESGMRMRRQVHGAAHVERSWEAAQADPHEAALQRLLTETAWGSCWARDTLAPKQRSLVVIAFLAALGRDHELATHARSAMLRTGCTAEEVKEVVLMTAAYCGIPAAVNAMAIVRLVEQEISEEAPR</sequence>
<evidence type="ECO:0000313" key="3">
    <source>
        <dbReference type="Proteomes" id="UP000787635"/>
    </source>
</evidence>
<organism evidence="2 3">
    <name type="scientific">Falsiroseomonas selenitidurans</name>
    <dbReference type="NCBI Taxonomy" id="2716335"/>
    <lineage>
        <taxon>Bacteria</taxon>
        <taxon>Pseudomonadati</taxon>
        <taxon>Pseudomonadota</taxon>
        <taxon>Alphaproteobacteria</taxon>
        <taxon>Acetobacterales</taxon>
        <taxon>Roseomonadaceae</taxon>
        <taxon>Falsiroseomonas</taxon>
    </lineage>
</organism>
<dbReference type="PANTHER" id="PTHR33570:SF2">
    <property type="entry name" value="CARBOXYMUCONOLACTONE DECARBOXYLASE-LIKE DOMAIN-CONTAINING PROTEIN"/>
    <property type="match status" value="1"/>
</dbReference>
<dbReference type="PANTHER" id="PTHR33570">
    <property type="entry name" value="4-CARBOXYMUCONOLACTONE DECARBOXYLASE FAMILY PROTEIN"/>
    <property type="match status" value="1"/>
</dbReference>
<evidence type="ECO:0000313" key="2">
    <source>
        <dbReference type="EMBL" id="NKC33889.1"/>
    </source>
</evidence>
<feature type="domain" description="Carboxymuconolactone decarboxylase-like" evidence="1">
    <location>
        <begin position="38"/>
        <end position="121"/>
    </location>
</feature>
<protein>
    <submittedName>
        <fullName evidence="2">4-carboxymuconolactone decarboxylase</fullName>
    </submittedName>
</protein>
<reference evidence="2 3" key="1">
    <citation type="submission" date="2020-03" db="EMBL/GenBank/DDBJ databases">
        <title>Roseomonas selenitidurans sp. nov. isolated from urban soil.</title>
        <authorList>
            <person name="Liu H."/>
        </authorList>
    </citation>
    <scope>NUCLEOTIDE SEQUENCE [LARGE SCALE GENOMIC DNA]</scope>
    <source>
        <strain evidence="2 3">BU-1</strain>
    </source>
</reference>
<dbReference type="InterPro" id="IPR052512">
    <property type="entry name" value="4CMD/NDH-1_regulator"/>
</dbReference>
<dbReference type="EMBL" id="JAAVNE010000057">
    <property type="protein sequence ID" value="NKC33889.1"/>
    <property type="molecule type" value="Genomic_DNA"/>
</dbReference>
<dbReference type="SUPFAM" id="SSF69118">
    <property type="entry name" value="AhpD-like"/>
    <property type="match status" value="1"/>
</dbReference>
<keyword evidence="3" id="KW-1185">Reference proteome</keyword>
<dbReference type="Proteomes" id="UP000787635">
    <property type="component" value="Unassembled WGS sequence"/>
</dbReference>